<keyword evidence="4" id="KW-1185">Reference proteome</keyword>
<dbReference type="RefSeq" id="WP_345518600.1">
    <property type="nucleotide sequence ID" value="NZ_BAABKM010000001.1"/>
</dbReference>
<keyword evidence="2" id="KW-0472">Membrane</keyword>
<evidence type="ECO:0000256" key="2">
    <source>
        <dbReference type="SAM" id="Phobius"/>
    </source>
</evidence>
<sequence length="98" mass="9757">MSEPTGTPSGTRYLIGGGAAACAACCAPPVLALIGIAGVGTAATVATLAFAGLVFALVVAVVSGVAFIVRKRQRDRSLALRGSRARDRALPPERAGHG</sequence>
<feature type="compositionally biased region" description="Basic and acidic residues" evidence="1">
    <location>
        <begin position="84"/>
        <end position="98"/>
    </location>
</feature>
<proteinExistence type="predicted"/>
<feature type="transmembrane region" description="Helical" evidence="2">
    <location>
        <begin position="12"/>
        <end position="39"/>
    </location>
</feature>
<evidence type="ECO:0008006" key="5">
    <source>
        <dbReference type="Google" id="ProtNLM"/>
    </source>
</evidence>
<dbReference type="Proteomes" id="UP001499974">
    <property type="component" value="Unassembled WGS sequence"/>
</dbReference>
<evidence type="ECO:0000256" key="1">
    <source>
        <dbReference type="SAM" id="MobiDB-lite"/>
    </source>
</evidence>
<keyword evidence="2" id="KW-0812">Transmembrane</keyword>
<dbReference type="EMBL" id="BAABKM010000001">
    <property type="protein sequence ID" value="GAA4691929.1"/>
    <property type="molecule type" value="Genomic_DNA"/>
</dbReference>
<organism evidence="3 4">
    <name type="scientific">Nocardioides conyzicola</name>
    <dbReference type="NCBI Taxonomy" id="1651781"/>
    <lineage>
        <taxon>Bacteria</taxon>
        <taxon>Bacillati</taxon>
        <taxon>Actinomycetota</taxon>
        <taxon>Actinomycetes</taxon>
        <taxon>Propionibacteriales</taxon>
        <taxon>Nocardioidaceae</taxon>
        <taxon>Nocardioides</taxon>
    </lineage>
</organism>
<feature type="transmembrane region" description="Helical" evidence="2">
    <location>
        <begin position="45"/>
        <end position="69"/>
    </location>
</feature>
<comment type="caution">
    <text evidence="3">The sequence shown here is derived from an EMBL/GenBank/DDBJ whole genome shotgun (WGS) entry which is preliminary data.</text>
</comment>
<feature type="region of interest" description="Disordered" evidence="1">
    <location>
        <begin position="75"/>
        <end position="98"/>
    </location>
</feature>
<protein>
    <recommendedName>
        <fullName evidence="5">Mercuric ion transport protein</fullName>
    </recommendedName>
</protein>
<name>A0ABP8WP76_9ACTN</name>
<evidence type="ECO:0000313" key="4">
    <source>
        <dbReference type="Proteomes" id="UP001499974"/>
    </source>
</evidence>
<evidence type="ECO:0000313" key="3">
    <source>
        <dbReference type="EMBL" id="GAA4691929.1"/>
    </source>
</evidence>
<keyword evidence="2" id="KW-1133">Transmembrane helix</keyword>
<reference evidence="4" key="1">
    <citation type="journal article" date="2019" name="Int. J. Syst. Evol. Microbiol.">
        <title>The Global Catalogue of Microorganisms (GCM) 10K type strain sequencing project: providing services to taxonomists for standard genome sequencing and annotation.</title>
        <authorList>
            <consortium name="The Broad Institute Genomics Platform"/>
            <consortium name="The Broad Institute Genome Sequencing Center for Infectious Disease"/>
            <person name="Wu L."/>
            <person name="Ma J."/>
        </authorList>
    </citation>
    <scope>NUCLEOTIDE SEQUENCE [LARGE SCALE GENOMIC DNA]</scope>
    <source>
        <strain evidence="4">JCM 18531</strain>
    </source>
</reference>
<gene>
    <name evidence="3" type="ORF">GCM10023349_03500</name>
</gene>
<accession>A0ABP8WP76</accession>